<dbReference type="Proteomes" id="UP000315295">
    <property type="component" value="Unassembled WGS sequence"/>
</dbReference>
<sequence length="169" mass="18255">MEWIRGKEIGRGSFATIYTAKSTSPSSHLPPLVAVKASESGYSDSLKNEKQVIDQIGSCPQIIRCFGADHSVENGEKFYNLVLEYASGGTLADELKRNGGRLPEFDVQRHTKSVLRGLEFIHAKGFVHCDLKLQNVLVFADGAAKIADGAAKIADFGLAKKAGESDNTL</sequence>
<evidence type="ECO:0000256" key="5">
    <source>
        <dbReference type="PROSITE-ProRule" id="PRU10141"/>
    </source>
</evidence>
<dbReference type="GO" id="GO:0005524">
    <property type="term" value="F:ATP binding"/>
    <property type="evidence" value="ECO:0007669"/>
    <property type="project" value="UniProtKB-UniRule"/>
</dbReference>
<feature type="binding site" evidence="5">
    <location>
        <position position="36"/>
    </location>
    <ligand>
        <name>ATP</name>
        <dbReference type="ChEBI" id="CHEBI:30616"/>
    </ligand>
</feature>
<evidence type="ECO:0000259" key="7">
    <source>
        <dbReference type="PROSITE" id="PS50011"/>
    </source>
</evidence>
<keyword evidence="1" id="KW-0808">Transferase</keyword>
<dbReference type="EMBL" id="VIEB01000618">
    <property type="protein sequence ID" value="TQD84832.1"/>
    <property type="molecule type" value="Genomic_DNA"/>
</dbReference>
<feature type="domain" description="Protein kinase" evidence="7">
    <location>
        <begin position="3"/>
        <end position="169"/>
    </location>
</feature>
<evidence type="ECO:0000256" key="3">
    <source>
        <dbReference type="ARBA" id="ARBA00022777"/>
    </source>
</evidence>
<dbReference type="InterPro" id="IPR052751">
    <property type="entry name" value="Plant_MAPKKK"/>
</dbReference>
<evidence type="ECO:0000256" key="2">
    <source>
        <dbReference type="ARBA" id="ARBA00022741"/>
    </source>
</evidence>
<reference evidence="8 9" key="1">
    <citation type="journal article" date="2019" name="G3 (Bethesda)">
        <title>Sequencing of a Wild Apple (Malus baccata) Genome Unravels the Differences Between Cultivated and Wild Apple Species Regarding Disease Resistance and Cold Tolerance.</title>
        <authorList>
            <person name="Chen X."/>
        </authorList>
    </citation>
    <scope>NUCLEOTIDE SEQUENCE [LARGE SCALE GENOMIC DNA]</scope>
    <source>
        <strain evidence="9">cv. Shandingzi</strain>
        <tissue evidence="8">Leaves</tissue>
    </source>
</reference>
<dbReference type="PROSITE" id="PS00108">
    <property type="entry name" value="PROTEIN_KINASE_ST"/>
    <property type="match status" value="1"/>
</dbReference>
<dbReference type="InterPro" id="IPR000719">
    <property type="entry name" value="Prot_kinase_dom"/>
</dbReference>
<keyword evidence="3" id="KW-0418">Kinase</keyword>
<dbReference type="Gene3D" id="1.10.510.10">
    <property type="entry name" value="Transferase(Phosphotransferase) domain 1"/>
    <property type="match status" value="1"/>
</dbReference>
<dbReference type="InterPro" id="IPR017441">
    <property type="entry name" value="Protein_kinase_ATP_BS"/>
</dbReference>
<name>A0A540LEX1_MALBA</name>
<comment type="caution">
    <text evidence="8">The sequence shown here is derived from an EMBL/GenBank/DDBJ whole genome shotgun (WGS) entry which is preliminary data.</text>
</comment>
<proteinExistence type="inferred from homology"/>
<dbReference type="InterPro" id="IPR008271">
    <property type="entry name" value="Ser/Thr_kinase_AS"/>
</dbReference>
<dbReference type="GO" id="GO:0004674">
    <property type="term" value="F:protein serine/threonine kinase activity"/>
    <property type="evidence" value="ECO:0007669"/>
    <property type="project" value="UniProtKB-KW"/>
</dbReference>
<keyword evidence="9" id="KW-1185">Reference proteome</keyword>
<accession>A0A540LEX1</accession>
<dbReference type="SUPFAM" id="SSF56112">
    <property type="entry name" value="Protein kinase-like (PK-like)"/>
    <property type="match status" value="1"/>
</dbReference>
<gene>
    <name evidence="8" type="ORF">C1H46_029610</name>
</gene>
<dbReference type="SMART" id="SM00220">
    <property type="entry name" value="S_TKc"/>
    <property type="match status" value="1"/>
</dbReference>
<dbReference type="PANTHER" id="PTHR48011:SF18">
    <property type="entry name" value="MITOGEN-ACTIVATED PROTEIN KINASE KINASE KINASE 19-RELATED"/>
    <property type="match status" value="1"/>
</dbReference>
<dbReference type="PROSITE" id="PS00107">
    <property type="entry name" value="PROTEIN_KINASE_ATP"/>
    <property type="match status" value="1"/>
</dbReference>
<evidence type="ECO:0000256" key="6">
    <source>
        <dbReference type="RuleBase" id="RU000304"/>
    </source>
</evidence>
<dbReference type="PROSITE" id="PS50011">
    <property type="entry name" value="PROTEIN_KINASE_DOM"/>
    <property type="match status" value="1"/>
</dbReference>
<dbReference type="GO" id="GO:0007165">
    <property type="term" value="P:signal transduction"/>
    <property type="evidence" value="ECO:0007669"/>
    <property type="project" value="TreeGrafter"/>
</dbReference>
<evidence type="ECO:0000256" key="1">
    <source>
        <dbReference type="ARBA" id="ARBA00022679"/>
    </source>
</evidence>
<dbReference type="AlphaFoldDB" id="A0A540LEX1"/>
<dbReference type="Pfam" id="PF00069">
    <property type="entry name" value="Pkinase"/>
    <property type="match status" value="1"/>
</dbReference>
<dbReference type="InterPro" id="IPR011009">
    <property type="entry name" value="Kinase-like_dom_sf"/>
</dbReference>
<organism evidence="8 9">
    <name type="scientific">Malus baccata</name>
    <name type="common">Siberian crab apple</name>
    <name type="synonym">Pyrus baccata</name>
    <dbReference type="NCBI Taxonomy" id="106549"/>
    <lineage>
        <taxon>Eukaryota</taxon>
        <taxon>Viridiplantae</taxon>
        <taxon>Streptophyta</taxon>
        <taxon>Embryophyta</taxon>
        <taxon>Tracheophyta</taxon>
        <taxon>Spermatophyta</taxon>
        <taxon>Magnoliopsida</taxon>
        <taxon>eudicotyledons</taxon>
        <taxon>Gunneridae</taxon>
        <taxon>Pentapetalae</taxon>
        <taxon>rosids</taxon>
        <taxon>fabids</taxon>
        <taxon>Rosales</taxon>
        <taxon>Rosaceae</taxon>
        <taxon>Amygdaloideae</taxon>
        <taxon>Maleae</taxon>
        <taxon>Malus</taxon>
    </lineage>
</organism>
<dbReference type="STRING" id="106549.A0A540LEX1"/>
<keyword evidence="6" id="KW-0723">Serine/threonine-protein kinase</keyword>
<keyword evidence="4 5" id="KW-0067">ATP-binding</keyword>
<evidence type="ECO:0000256" key="4">
    <source>
        <dbReference type="ARBA" id="ARBA00022840"/>
    </source>
</evidence>
<comment type="similarity">
    <text evidence="6">Belongs to the protein kinase superfamily.</text>
</comment>
<keyword evidence="2 5" id="KW-0547">Nucleotide-binding</keyword>
<dbReference type="PANTHER" id="PTHR48011">
    <property type="entry name" value="CCR4-NOT TRANSCRIPTIONAL COMPLEX SUBUNIT CAF120-RELATED"/>
    <property type="match status" value="1"/>
</dbReference>
<evidence type="ECO:0000313" key="9">
    <source>
        <dbReference type="Proteomes" id="UP000315295"/>
    </source>
</evidence>
<evidence type="ECO:0000313" key="8">
    <source>
        <dbReference type="EMBL" id="TQD84832.1"/>
    </source>
</evidence>
<protein>
    <recommendedName>
        <fullName evidence="7">Protein kinase domain-containing protein</fullName>
    </recommendedName>
</protein>